<evidence type="ECO:0000256" key="5">
    <source>
        <dbReference type="ARBA" id="ARBA00022684"/>
    </source>
</evidence>
<keyword evidence="6 10" id="KW-0547">Nucleotide-binding</keyword>
<dbReference type="GO" id="GO:0005524">
    <property type="term" value="F:ATP binding"/>
    <property type="evidence" value="ECO:0007669"/>
    <property type="project" value="UniProtKB-UniRule"/>
</dbReference>
<keyword evidence="5 10" id="KW-0317">Glutathione biosynthesis</keyword>
<evidence type="ECO:0000256" key="3">
    <source>
        <dbReference type="ARBA" id="ARBA00012220"/>
    </source>
</evidence>
<comment type="catalytic activity">
    <reaction evidence="10">
        <text>L-cysteine + L-glutamate + ATP = gamma-L-glutamyl-L-cysteine + ADP + phosphate + H(+)</text>
        <dbReference type="Rhea" id="RHEA:13285"/>
        <dbReference type="ChEBI" id="CHEBI:15378"/>
        <dbReference type="ChEBI" id="CHEBI:29985"/>
        <dbReference type="ChEBI" id="CHEBI:30616"/>
        <dbReference type="ChEBI" id="CHEBI:35235"/>
        <dbReference type="ChEBI" id="CHEBI:43474"/>
        <dbReference type="ChEBI" id="CHEBI:58173"/>
        <dbReference type="ChEBI" id="CHEBI:456216"/>
        <dbReference type="EC" id="6.3.2.2"/>
    </reaction>
</comment>
<organism evidence="11 12">
    <name type="scientific">Malassezia cuniculi</name>
    <dbReference type="NCBI Taxonomy" id="948313"/>
    <lineage>
        <taxon>Eukaryota</taxon>
        <taxon>Fungi</taxon>
        <taxon>Dikarya</taxon>
        <taxon>Basidiomycota</taxon>
        <taxon>Ustilaginomycotina</taxon>
        <taxon>Malasseziomycetes</taxon>
        <taxon>Malasseziales</taxon>
        <taxon>Malasseziaceae</taxon>
        <taxon>Malassezia</taxon>
    </lineage>
</organism>
<evidence type="ECO:0000256" key="8">
    <source>
        <dbReference type="ARBA" id="ARBA00030585"/>
    </source>
</evidence>
<evidence type="ECO:0000313" key="12">
    <source>
        <dbReference type="Proteomes" id="UP001219933"/>
    </source>
</evidence>
<keyword evidence="12" id="KW-1185">Reference proteome</keyword>
<accession>A0AAF0EN48</accession>
<evidence type="ECO:0000256" key="2">
    <source>
        <dbReference type="ARBA" id="ARBA00008100"/>
    </source>
</evidence>
<evidence type="ECO:0000256" key="1">
    <source>
        <dbReference type="ARBA" id="ARBA00005006"/>
    </source>
</evidence>
<evidence type="ECO:0000256" key="4">
    <source>
        <dbReference type="ARBA" id="ARBA00022598"/>
    </source>
</evidence>
<dbReference type="GO" id="GO:0004357">
    <property type="term" value="F:glutamate-cysteine ligase activity"/>
    <property type="evidence" value="ECO:0007669"/>
    <property type="project" value="UniProtKB-UniRule"/>
</dbReference>
<comment type="pathway">
    <text evidence="1 10">Sulfur metabolism; glutathione biosynthesis; glutathione from L-cysteine and L-glutamate: step 1/2.</text>
</comment>
<keyword evidence="7 10" id="KW-0067">ATP-binding</keyword>
<dbReference type="Gene3D" id="1.10.8.960">
    <property type="match status" value="1"/>
</dbReference>
<dbReference type="Gene3D" id="3.30.590.50">
    <property type="match status" value="2"/>
</dbReference>
<name>A0AAF0EN48_9BASI</name>
<dbReference type="PANTHER" id="PTHR11164">
    <property type="entry name" value="GLUTAMATE CYSTEINE LIGASE"/>
    <property type="match status" value="1"/>
</dbReference>
<comment type="similarity">
    <text evidence="2 10">Belongs to the glutamate--cysteine ligase type 3 family.</text>
</comment>
<dbReference type="FunFam" id="3.30.590.50:FF:000002">
    <property type="entry name" value="Glutamate--cysteine ligase catalytic subunit"/>
    <property type="match status" value="1"/>
</dbReference>
<evidence type="ECO:0000256" key="7">
    <source>
        <dbReference type="ARBA" id="ARBA00022840"/>
    </source>
</evidence>
<proteinExistence type="inferred from homology"/>
<dbReference type="InterPro" id="IPR014746">
    <property type="entry name" value="Gln_synth/guanido_kin_cat_dom"/>
</dbReference>
<dbReference type="Proteomes" id="UP001219933">
    <property type="component" value="Chromosome 1"/>
</dbReference>
<dbReference type="AlphaFoldDB" id="A0AAF0EN48"/>
<dbReference type="InterPro" id="IPR004308">
    <property type="entry name" value="GCS"/>
</dbReference>
<dbReference type="SUPFAM" id="SSF55931">
    <property type="entry name" value="Glutamine synthetase/guanido kinase"/>
    <property type="match status" value="1"/>
</dbReference>
<dbReference type="EC" id="6.3.2.2" evidence="3 10"/>
<evidence type="ECO:0000256" key="6">
    <source>
        <dbReference type="ARBA" id="ARBA00022741"/>
    </source>
</evidence>
<dbReference type="GO" id="GO:0017109">
    <property type="term" value="C:glutamate-cysteine ligase complex"/>
    <property type="evidence" value="ECO:0007669"/>
    <property type="project" value="TreeGrafter"/>
</dbReference>
<dbReference type="GO" id="GO:0006750">
    <property type="term" value="P:glutathione biosynthetic process"/>
    <property type="evidence" value="ECO:0007669"/>
    <property type="project" value="UniProtKB-UniRule"/>
</dbReference>
<evidence type="ECO:0000313" key="11">
    <source>
        <dbReference type="EMBL" id="WFD33396.1"/>
    </source>
</evidence>
<evidence type="ECO:0000256" key="10">
    <source>
        <dbReference type="RuleBase" id="RU367135"/>
    </source>
</evidence>
<dbReference type="EMBL" id="CP119877">
    <property type="protein sequence ID" value="WFD33396.1"/>
    <property type="molecule type" value="Genomic_DNA"/>
</dbReference>
<keyword evidence="4 10" id="KW-0436">Ligase</keyword>
<dbReference type="PANTHER" id="PTHR11164:SF0">
    <property type="entry name" value="GLUTAMATE--CYSTEINE LIGASE CATALYTIC SUBUNIT"/>
    <property type="match status" value="1"/>
</dbReference>
<protein>
    <recommendedName>
        <fullName evidence="3 10">Glutamate--cysteine ligase</fullName>
        <ecNumber evidence="3 10">6.3.2.2</ecNumber>
    </recommendedName>
    <alternativeName>
        <fullName evidence="9 10">Gamma-ECS</fullName>
    </alternativeName>
    <alternativeName>
        <fullName evidence="8 10">Gamma-glutamylcysteine synthetase</fullName>
    </alternativeName>
</protein>
<sequence>MGLLSLGTPLSWEQAAQLAPHVRKHGIEQLLSVWREQGGRSDDPMLWGDEIEYVIVVFDEATKTARLSLRQEKILSVLETCCAQESVDPTERVTFHPEYGRFMIESTPGAPFDSTIAGLLDVERNMQLRRVLIRKNVEETELPMTITSFPRLGVTDAPFTEPAYEANGTASHSLFLPDEVINTHVRFPTLTANIRTRRGSKVAINVPIYKDEKTPSPFIDPTIPWDRDIFPEDPDAKNGAALEDHIYLDAMGFGMGCCCLQVTLQAASIRDACHIYDQLIPITPLLMAVSAASPAYRGYLADVDCRWNIISGAVDDRTAAERGVAPMGQEQLHNSPLTPARRLRKSRYAAVDSYLSSTETAVRNSDQPLEKDEEIEAYLQASGLEPALAAHFAHLFIRDPLVIFSERIEQEDSSSMDHFENIQSTNWQTMRFKPPPHGGHIGWRVEFRPMEVQLTDFENAAFSVFLMLLTRAIKALGTDLYMPITQVDENMARAQKRDAVHSQKFFFRRSWVPSDVQETKEYSVSELFLGTDEFPGFVPLVRRYLDSLDVTAGDRARLDEYIDLIAARASGTLQTAATYIRDYVRAHPAYRKDSVISEEINYDLLRHLDDVERGRVTAPNFLPESYAGHIAT</sequence>
<gene>
    <name evidence="11" type="primary">GSH1</name>
    <name evidence="11" type="ORF">MCUN1_000209</name>
</gene>
<evidence type="ECO:0000256" key="9">
    <source>
        <dbReference type="ARBA" id="ARBA00032122"/>
    </source>
</evidence>
<dbReference type="Pfam" id="PF03074">
    <property type="entry name" value="GCS"/>
    <property type="match status" value="1"/>
</dbReference>
<reference evidence="11" key="1">
    <citation type="submission" date="2023-03" db="EMBL/GenBank/DDBJ databases">
        <title>Mating type loci evolution in Malassezia.</title>
        <authorList>
            <person name="Coelho M.A."/>
        </authorList>
    </citation>
    <scope>NUCLEOTIDE SEQUENCE</scope>
    <source>
        <strain evidence="11">CBS 11721</strain>
    </source>
</reference>